<dbReference type="Gene3D" id="3.80.10.10">
    <property type="entry name" value="Ribonuclease Inhibitor"/>
    <property type="match status" value="1"/>
</dbReference>
<dbReference type="SUPFAM" id="SSF52058">
    <property type="entry name" value="L domain-like"/>
    <property type="match status" value="1"/>
</dbReference>
<evidence type="ECO:0000256" key="1">
    <source>
        <dbReference type="SAM" id="Coils"/>
    </source>
</evidence>
<evidence type="ECO:0000313" key="5">
    <source>
        <dbReference type="Proteomes" id="UP001107558"/>
    </source>
</evidence>
<dbReference type="OrthoDB" id="17912at2759"/>
<dbReference type="AlphaFoldDB" id="A0A9J6BEW3"/>
<keyword evidence="2" id="KW-0812">Transmembrane</keyword>
<dbReference type="InterPro" id="IPR001611">
    <property type="entry name" value="Leu-rich_rpt"/>
</dbReference>
<keyword evidence="5" id="KW-1185">Reference proteome</keyword>
<proteinExistence type="predicted"/>
<dbReference type="Pfam" id="PF13855">
    <property type="entry name" value="LRR_8"/>
    <property type="match status" value="1"/>
</dbReference>
<evidence type="ECO:0000256" key="3">
    <source>
        <dbReference type="SAM" id="SignalP"/>
    </source>
</evidence>
<dbReference type="InterPro" id="IPR032675">
    <property type="entry name" value="LRR_dom_sf"/>
</dbReference>
<feature type="signal peptide" evidence="3">
    <location>
        <begin position="1"/>
        <end position="16"/>
    </location>
</feature>
<dbReference type="SUPFAM" id="SSF58113">
    <property type="entry name" value="Apolipoprotein A-I"/>
    <property type="match status" value="1"/>
</dbReference>
<sequence>MKILSILLLLNPLIFAVVIDCEFESYSWTLIGSKYTCLLKKNPSINSLNTFITAANGNHYNSSMSHENVQGFYSTSSFYILHYMPHGLSKIFPNLIAILINYSQMKEIHQKDLEQYEKLKYIQIWGNDIEYLEKDLFKYNTELEYISFGGNNKINQIYPTIFDHLSKLQQLYLSRNQCIQKDRTDRSGVLELIKEVKILCSTTLFLDQLEHFNETNRINFESVKNQLIEKSSKIESILTKQNEKFNQQTENILKNVSKHMNQQDKKLMTKTDEQHREVNQNLHELKSQLKSEIIDIKNELKMELTQKFVNVEKNVTHQFFFIALPLICLFTSLNVAMIILCCRKYAKIGKRQKQSNDVELEERNL</sequence>
<feature type="transmembrane region" description="Helical" evidence="2">
    <location>
        <begin position="319"/>
        <end position="342"/>
    </location>
</feature>
<comment type="caution">
    <text evidence="4">The sequence shown here is derived from an EMBL/GenBank/DDBJ whole genome shotgun (WGS) entry which is preliminary data.</text>
</comment>
<accession>A0A9J6BEW3</accession>
<gene>
    <name evidence="4" type="ORF">PVAND_016344</name>
</gene>
<feature type="coiled-coil region" evidence="1">
    <location>
        <begin position="268"/>
        <end position="299"/>
    </location>
</feature>
<keyword evidence="2" id="KW-0472">Membrane</keyword>
<dbReference type="EMBL" id="JADBJN010000004">
    <property type="protein sequence ID" value="KAG5668404.1"/>
    <property type="molecule type" value="Genomic_DNA"/>
</dbReference>
<keyword evidence="1" id="KW-0175">Coiled coil</keyword>
<name>A0A9J6BEW3_POLVA</name>
<evidence type="ECO:0000313" key="4">
    <source>
        <dbReference type="EMBL" id="KAG5668404.1"/>
    </source>
</evidence>
<reference evidence="4" key="1">
    <citation type="submission" date="2021-03" db="EMBL/GenBank/DDBJ databases">
        <title>Chromosome level genome of the anhydrobiotic midge Polypedilum vanderplanki.</title>
        <authorList>
            <person name="Yoshida Y."/>
            <person name="Kikawada T."/>
            <person name="Gusev O."/>
        </authorList>
    </citation>
    <scope>NUCLEOTIDE SEQUENCE</scope>
    <source>
        <strain evidence="4">NIAS01</strain>
        <tissue evidence="4">Whole body or cell culture</tissue>
    </source>
</reference>
<protein>
    <submittedName>
        <fullName evidence="4">Uncharacterized protein</fullName>
    </submittedName>
</protein>
<organism evidence="4 5">
    <name type="scientific">Polypedilum vanderplanki</name>
    <name type="common">Sleeping chironomid midge</name>
    <dbReference type="NCBI Taxonomy" id="319348"/>
    <lineage>
        <taxon>Eukaryota</taxon>
        <taxon>Metazoa</taxon>
        <taxon>Ecdysozoa</taxon>
        <taxon>Arthropoda</taxon>
        <taxon>Hexapoda</taxon>
        <taxon>Insecta</taxon>
        <taxon>Pterygota</taxon>
        <taxon>Neoptera</taxon>
        <taxon>Endopterygota</taxon>
        <taxon>Diptera</taxon>
        <taxon>Nematocera</taxon>
        <taxon>Chironomoidea</taxon>
        <taxon>Chironomidae</taxon>
        <taxon>Chironominae</taxon>
        <taxon>Polypedilum</taxon>
        <taxon>Polypedilum</taxon>
    </lineage>
</organism>
<feature type="chain" id="PRO_5039915178" evidence="3">
    <location>
        <begin position="17"/>
        <end position="365"/>
    </location>
</feature>
<evidence type="ECO:0000256" key="2">
    <source>
        <dbReference type="SAM" id="Phobius"/>
    </source>
</evidence>
<dbReference type="Proteomes" id="UP001107558">
    <property type="component" value="Chromosome 4"/>
</dbReference>
<keyword evidence="2" id="KW-1133">Transmembrane helix</keyword>
<keyword evidence="3" id="KW-0732">Signal</keyword>